<evidence type="ECO:0000313" key="1">
    <source>
        <dbReference type="EMBL" id="DAF61971.1"/>
    </source>
</evidence>
<reference evidence="1" key="1">
    <citation type="journal article" date="2021" name="Proc. Natl. Acad. Sci. U.S.A.">
        <title>A Catalog of Tens of Thousands of Viruses from Human Metagenomes Reveals Hidden Associations with Chronic Diseases.</title>
        <authorList>
            <person name="Tisza M.J."/>
            <person name="Buck C.B."/>
        </authorList>
    </citation>
    <scope>NUCLEOTIDE SEQUENCE</scope>
    <source>
        <strain evidence="1">CtP0x5</strain>
    </source>
</reference>
<proteinExistence type="predicted"/>
<dbReference type="EMBL" id="BK032818">
    <property type="protein sequence ID" value="DAF61971.1"/>
    <property type="molecule type" value="Genomic_DNA"/>
</dbReference>
<accession>A0A8S5TG19</accession>
<name>A0A8S5TG19_9CAUD</name>
<organism evidence="1">
    <name type="scientific">Siphoviridae sp. ctP0x5</name>
    <dbReference type="NCBI Taxonomy" id="2827863"/>
    <lineage>
        <taxon>Viruses</taxon>
        <taxon>Duplodnaviria</taxon>
        <taxon>Heunggongvirae</taxon>
        <taxon>Uroviricota</taxon>
        <taxon>Caudoviricetes</taxon>
    </lineage>
</organism>
<sequence length="50" mass="5878">MESIINELARKDTFTNDERYNSGLRLIREIGYRHVSGEPAVKYYCMCNGY</sequence>
<protein>
    <submittedName>
        <fullName evidence="1">Uncharacterized protein</fullName>
    </submittedName>
</protein>